<keyword evidence="2 6" id="KW-0436">Ligase</keyword>
<dbReference type="Gene3D" id="3.40.50.12780">
    <property type="entry name" value="N-terminal domain of ligase-like"/>
    <property type="match status" value="1"/>
</dbReference>
<feature type="domain" description="AMP-binding enzyme C-terminal" evidence="5">
    <location>
        <begin position="395"/>
        <end position="472"/>
    </location>
</feature>
<evidence type="ECO:0000256" key="2">
    <source>
        <dbReference type="ARBA" id="ARBA00022598"/>
    </source>
</evidence>
<evidence type="ECO:0000259" key="4">
    <source>
        <dbReference type="Pfam" id="PF00501"/>
    </source>
</evidence>
<dbReference type="AlphaFoldDB" id="A0A846XBI5"/>
<keyword evidence="7" id="KW-1185">Reference proteome</keyword>
<name>A0A846XBI5_9NOCA</name>
<dbReference type="EMBL" id="JAAXOO010000002">
    <property type="protein sequence ID" value="NKY33302.1"/>
    <property type="molecule type" value="Genomic_DNA"/>
</dbReference>
<dbReference type="GO" id="GO:0031956">
    <property type="term" value="F:medium-chain fatty acid-CoA ligase activity"/>
    <property type="evidence" value="ECO:0007669"/>
    <property type="project" value="TreeGrafter"/>
</dbReference>
<feature type="region of interest" description="Disordered" evidence="3">
    <location>
        <begin position="478"/>
        <end position="500"/>
    </location>
</feature>
<reference evidence="6 7" key="1">
    <citation type="submission" date="2020-04" db="EMBL/GenBank/DDBJ databases">
        <title>MicrobeNet Type strains.</title>
        <authorList>
            <person name="Nicholson A.C."/>
        </authorList>
    </citation>
    <scope>NUCLEOTIDE SEQUENCE [LARGE SCALE GENOMIC DNA]</scope>
    <source>
        <strain evidence="6 7">DSM 45078</strain>
    </source>
</reference>
<evidence type="ECO:0000259" key="5">
    <source>
        <dbReference type="Pfam" id="PF13193"/>
    </source>
</evidence>
<organism evidence="6 7">
    <name type="scientific">Nocardia speluncae</name>
    <dbReference type="NCBI Taxonomy" id="419477"/>
    <lineage>
        <taxon>Bacteria</taxon>
        <taxon>Bacillati</taxon>
        <taxon>Actinomycetota</taxon>
        <taxon>Actinomycetes</taxon>
        <taxon>Mycobacteriales</taxon>
        <taxon>Nocardiaceae</taxon>
        <taxon>Nocardia</taxon>
    </lineage>
</organism>
<evidence type="ECO:0000256" key="3">
    <source>
        <dbReference type="SAM" id="MobiDB-lite"/>
    </source>
</evidence>
<dbReference type="Pfam" id="PF13193">
    <property type="entry name" value="AMP-binding_C"/>
    <property type="match status" value="1"/>
</dbReference>
<dbReference type="GO" id="GO:0006631">
    <property type="term" value="P:fatty acid metabolic process"/>
    <property type="evidence" value="ECO:0007669"/>
    <property type="project" value="TreeGrafter"/>
</dbReference>
<dbReference type="InterPro" id="IPR000873">
    <property type="entry name" value="AMP-dep_synth/lig_dom"/>
</dbReference>
<protein>
    <submittedName>
        <fullName evidence="6">Acyl--CoA ligase</fullName>
    </submittedName>
</protein>
<comment type="caution">
    <text evidence="6">The sequence shown here is derived from an EMBL/GenBank/DDBJ whole genome shotgun (WGS) entry which is preliminary data.</text>
</comment>
<dbReference type="InterPro" id="IPR025110">
    <property type="entry name" value="AMP-bd_C"/>
</dbReference>
<dbReference type="InterPro" id="IPR042099">
    <property type="entry name" value="ANL_N_sf"/>
</dbReference>
<feature type="domain" description="AMP-dependent synthetase/ligase" evidence="4">
    <location>
        <begin position="3"/>
        <end position="345"/>
    </location>
</feature>
<dbReference type="PANTHER" id="PTHR43201">
    <property type="entry name" value="ACYL-COA SYNTHETASE"/>
    <property type="match status" value="1"/>
</dbReference>
<dbReference type="SUPFAM" id="SSF56801">
    <property type="entry name" value="Acetyl-CoA synthetase-like"/>
    <property type="match status" value="1"/>
</dbReference>
<evidence type="ECO:0000313" key="6">
    <source>
        <dbReference type="EMBL" id="NKY33302.1"/>
    </source>
</evidence>
<dbReference type="Gene3D" id="3.30.300.30">
    <property type="match status" value="1"/>
</dbReference>
<dbReference type="InterPro" id="IPR045851">
    <property type="entry name" value="AMP-bd_C_sf"/>
</dbReference>
<dbReference type="Pfam" id="PF00501">
    <property type="entry name" value="AMP-binding"/>
    <property type="match status" value="1"/>
</dbReference>
<proteinExistence type="inferred from homology"/>
<gene>
    <name evidence="6" type="ORF">HGA13_09495</name>
</gene>
<dbReference type="Proteomes" id="UP000565715">
    <property type="component" value="Unassembled WGS sequence"/>
</dbReference>
<evidence type="ECO:0000313" key="7">
    <source>
        <dbReference type="Proteomes" id="UP000565715"/>
    </source>
</evidence>
<comment type="similarity">
    <text evidence="1">Belongs to the ATP-dependent AMP-binding enzyme family.</text>
</comment>
<sequence length="500" mass="53005">MLIDEHGHSVTFSAMVRQAQRVAAGLHDLGVRAGDTVSWQLPTRIDTVLLSLALARLGVTQNPIIPVYRSREVAAMVRQCRAAWLITVGEFRGFAHGAMARDIAASYDIRALVLAGELPVGDPAELGPPPGSGAEIRWIYTTSGTTSAPKGVCHSDGSLIAGGLGVADALAVSGEDVATIFFPFAHIGGPDMLIAGLAVGMPIVVSEVFEPAAAMALLRKYGVTVSGGGPSFYTMYLEQQIRSGPEPVAPALRCLAGGGAPMPPRVYHEVVASMGIPVLHGYGMTECPMITQGRPGDSVEQLTSTVGRPVLGCEVAVRADDGQRLGPEAEGQVWVRGPMLVHHYLVDGDIVVPHDEDGWFYTGDVGYLRPDGHVVLVGREKDLIIRKGESISPMEIEDVLGQHPAVQGVAVIGLPDDNRGERICAVLELVPGREAPSVAELREHCRAAGLAPFKSPEQVEIVDSMPTTPTMKIRKHQLRNRFDTQPRAGAPAPQKTGAGN</sequence>
<evidence type="ECO:0000256" key="1">
    <source>
        <dbReference type="ARBA" id="ARBA00006432"/>
    </source>
</evidence>
<dbReference type="PANTHER" id="PTHR43201:SF5">
    <property type="entry name" value="MEDIUM-CHAIN ACYL-COA LIGASE ACSF2, MITOCHONDRIAL"/>
    <property type="match status" value="1"/>
</dbReference>
<accession>A0A846XBI5</accession>